<accession>A0AAN9E9I4</accession>
<evidence type="ECO:0000256" key="1">
    <source>
        <dbReference type="SAM" id="MobiDB-lite"/>
    </source>
</evidence>
<dbReference type="AlphaFoldDB" id="A0AAN9E9I4"/>
<evidence type="ECO:0000313" key="2">
    <source>
        <dbReference type="EMBL" id="KAK7251396.1"/>
    </source>
</evidence>
<proteinExistence type="predicted"/>
<organism evidence="2 3">
    <name type="scientific">Crotalaria pallida</name>
    <name type="common">Smooth rattlebox</name>
    <name type="synonym">Crotalaria striata</name>
    <dbReference type="NCBI Taxonomy" id="3830"/>
    <lineage>
        <taxon>Eukaryota</taxon>
        <taxon>Viridiplantae</taxon>
        <taxon>Streptophyta</taxon>
        <taxon>Embryophyta</taxon>
        <taxon>Tracheophyta</taxon>
        <taxon>Spermatophyta</taxon>
        <taxon>Magnoliopsida</taxon>
        <taxon>eudicotyledons</taxon>
        <taxon>Gunneridae</taxon>
        <taxon>Pentapetalae</taxon>
        <taxon>rosids</taxon>
        <taxon>fabids</taxon>
        <taxon>Fabales</taxon>
        <taxon>Fabaceae</taxon>
        <taxon>Papilionoideae</taxon>
        <taxon>50 kb inversion clade</taxon>
        <taxon>genistoids sensu lato</taxon>
        <taxon>core genistoids</taxon>
        <taxon>Crotalarieae</taxon>
        <taxon>Crotalaria</taxon>
    </lineage>
</organism>
<gene>
    <name evidence="2" type="ORF">RIF29_34549</name>
</gene>
<evidence type="ECO:0000313" key="3">
    <source>
        <dbReference type="Proteomes" id="UP001372338"/>
    </source>
</evidence>
<reference evidence="2 3" key="1">
    <citation type="submission" date="2024-01" db="EMBL/GenBank/DDBJ databases">
        <title>The genomes of 5 underutilized Papilionoideae crops provide insights into root nodulation and disease resistanc.</title>
        <authorList>
            <person name="Yuan L."/>
        </authorList>
    </citation>
    <scope>NUCLEOTIDE SEQUENCE [LARGE SCALE GENOMIC DNA]</scope>
    <source>
        <strain evidence="2">ZHUSHIDOU_FW_LH</strain>
        <tissue evidence="2">Leaf</tissue>
    </source>
</reference>
<comment type="caution">
    <text evidence="2">The sequence shown here is derived from an EMBL/GenBank/DDBJ whole genome shotgun (WGS) entry which is preliminary data.</text>
</comment>
<feature type="region of interest" description="Disordered" evidence="1">
    <location>
        <begin position="137"/>
        <end position="164"/>
    </location>
</feature>
<dbReference type="EMBL" id="JAYWIO010000007">
    <property type="protein sequence ID" value="KAK7251396.1"/>
    <property type="molecule type" value="Genomic_DNA"/>
</dbReference>
<feature type="region of interest" description="Disordered" evidence="1">
    <location>
        <begin position="49"/>
        <end position="76"/>
    </location>
</feature>
<name>A0AAN9E9I4_CROPI</name>
<protein>
    <submittedName>
        <fullName evidence="2">Uncharacterized protein</fullName>
    </submittedName>
</protein>
<feature type="compositionally biased region" description="Basic and acidic residues" evidence="1">
    <location>
        <begin position="51"/>
        <end position="76"/>
    </location>
</feature>
<sequence>MEADLLASNNQEGINLQDMNNSLESGSNPSIYGPWMLVQKFQRRRSNFPKANDKAETVTRGNWHENKSQSKPKDGKLIMKGSGSCYNALDVCNEELEVGLVNGPNEEAAGCLDMKDGVGPMSTIGKARVSKARINKELVNQRVRQSKPSSKEQPRKKNRFGPHMNNSHEIVTVAIQEDKDQEMRAAKQHKEQEIMRIMSRKQEEIWRDYKQGKNVDDFLGCVGVHVAAKELEFIKEHSVKEKIHTDSATMNTGLSVKEGMNNLVSSIANEMVAEATRNEGGTSNC</sequence>
<dbReference type="Proteomes" id="UP001372338">
    <property type="component" value="Unassembled WGS sequence"/>
</dbReference>
<keyword evidence="3" id="KW-1185">Reference proteome</keyword>